<name>A0A812UHD5_9DINO</name>
<evidence type="ECO:0000313" key="1">
    <source>
        <dbReference type="EMBL" id="CAE7569074.1"/>
    </source>
</evidence>
<organism evidence="1 2">
    <name type="scientific">Symbiodinium natans</name>
    <dbReference type="NCBI Taxonomy" id="878477"/>
    <lineage>
        <taxon>Eukaryota</taxon>
        <taxon>Sar</taxon>
        <taxon>Alveolata</taxon>
        <taxon>Dinophyceae</taxon>
        <taxon>Suessiales</taxon>
        <taxon>Symbiodiniaceae</taxon>
        <taxon>Symbiodinium</taxon>
    </lineage>
</organism>
<protein>
    <submittedName>
        <fullName evidence="1">Uncharacterized protein</fullName>
    </submittedName>
</protein>
<keyword evidence="2" id="KW-1185">Reference proteome</keyword>
<dbReference type="EMBL" id="CAJNDS010002706">
    <property type="protein sequence ID" value="CAE7569074.1"/>
    <property type="molecule type" value="Genomic_DNA"/>
</dbReference>
<dbReference type="OrthoDB" id="428464at2759"/>
<gene>
    <name evidence="1" type="ORF">SNAT2548_LOCUS32347</name>
</gene>
<reference evidence="1" key="1">
    <citation type="submission" date="2021-02" db="EMBL/GenBank/DDBJ databases">
        <authorList>
            <person name="Dougan E. K."/>
            <person name="Rhodes N."/>
            <person name="Thang M."/>
            <person name="Chan C."/>
        </authorList>
    </citation>
    <scope>NUCLEOTIDE SEQUENCE</scope>
</reference>
<comment type="caution">
    <text evidence="1">The sequence shown here is derived from an EMBL/GenBank/DDBJ whole genome shotgun (WGS) entry which is preliminary data.</text>
</comment>
<evidence type="ECO:0000313" key="2">
    <source>
        <dbReference type="Proteomes" id="UP000604046"/>
    </source>
</evidence>
<sequence>MTRNSSTSSFKALEANQVADWVEQLDLENQALRECISRCADTLINRDLANEDRDSASSRRKGLAVLLEASDVHAATHMPSPAHLRAKQLLQSRVLKSGTNANFFEHGQVSLDLELDRSSVLMEEQLRHERTRFTSLDVEVDALQRDLTATQERQQTLENAELEERLRHDALITSEMRQMQLELFQLDEEASTLGPKLQQMELHGRAVKALGRLLKFITQEGLAREALWRWRCLLPP</sequence>
<accession>A0A812UHD5</accession>
<dbReference type="AlphaFoldDB" id="A0A812UHD5"/>
<proteinExistence type="predicted"/>
<dbReference type="Proteomes" id="UP000604046">
    <property type="component" value="Unassembled WGS sequence"/>
</dbReference>